<feature type="coiled-coil region" evidence="1">
    <location>
        <begin position="22"/>
        <end position="49"/>
    </location>
</feature>
<accession>A0A1V9EXE0</accession>
<evidence type="ECO:0000256" key="1">
    <source>
        <dbReference type="SAM" id="Coils"/>
    </source>
</evidence>
<dbReference type="EMBL" id="LVXG01000012">
    <property type="protein sequence ID" value="OQP50797.1"/>
    <property type="molecule type" value="Genomic_DNA"/>
</dbReference>
<dbReference type="OrthoDB" id="670236at2"/>
<name>A0A1V9EXE0_9BACT</name>
<gene>
    <name evidence="2" type="ORF">A4H97_02945</name>
</gene>
<keyword evidence="3" id="KW-1185">Reference proteome</keyword>
<evidence type="ECO:0000313" key="2">
    <source>
        <dbReference type="EMBL" id="OQP50797.1"/>
    </source>
</evidence>
<organism evidence="2 3">
    <name type="scientific">Niastella yeongjuensis</name>
    <dbReference type="NCBI Taxonomy" id="354355"/>
    <lineage>
        <taxon>Bacteria</taxon>
        <taxon>Pseudomonadati</taxon>
        <taxon>Bacteroidota</taxon>
        <taxon>Chitinophagia</taxon>
        <taxon>Chitinophagales</taxon>
        <taxon>Chitinophagaceae</taxon>
        <taxon>Niastella</taxon>
    </lineage>
</organism>
<protein>
    <submittedName>
        <fullName evidence="2">Uncharacterized protein</fullName>
    </submittedName>
</protein>
<sequence length="248" mass="30959">MDSKLVKQYGTEILSYRLRTVRQKKRMQYEDFDKKLLRLKKERNRLYRQEKDLGYEPLIPPVQKGWKRFFVLREDVARSKHAEFFENILKKINTYDWSYRKDFRVRKRRYGRNKYGVKTQALLRPYEDHFQRLNFTDVEKSFFYPALKMDHKGRFERYFVFSELWRFVLRVRPNMIDKVKRRDEVIEKRLAEIEDYLEWNNYKCRLEKLTQGDCWRRKWRDDFRFSGKNPCKNRPIHLILQDIDEGLL</sequence>
<dbReference type="STRING" id="354355.SAMN05660816_00353"/>
<keyword evidence="1" id="KW-0175">Coiled coil</keyword>
<comment type="caution">
    <text evidence="2">The sequence shown here is derived from an EMBL/GenBank/DDBJ whole genome shotgun (WGS) entry which is preliminary data.</text>
</comment>
<dbReference type="RefSeq" id="WP_081199214.1">
    <property type="nucleotide sequence ID" value="NZ_FOCZ01000001.1"/>
</dbReference>
<reference evidence="3" key="1">
    <citation type="submission" date="2016-04" db="EMBL/GenBank/DDBJ databases">
        <authorList>
            <person name="Chen L."/>
            <person name="Zhuang W."/>
            <person name="Wang G."/>
        </authorList>
    </citation>
    <scope>NUCLEOTIDE SEQUENCE [LARGE SCALE GENOMIC DNA]</scope>
    <source>
        <strain evidence="3">17621</strain>
    </source>
</reference>
<evidence type="ECO:0000313" key="3">
    <source>
        <dbReference type="Proteomes" id="UP000192610"/>
    </source>
</evidence>
<dbReference type="AlphaFoldDB" id="A0A1V9EXE0"/>
<dbReference type="Proteomes" id="UP000192610">
    <property type="component" value="Unassembled WGS sequence"/>
</dbReference>
<proteinExistence type="predicted"/>